<keyword evidence="7" id="KW-0624">Polysaccharide degradation</keyword>
<dbReference type="InterPro" id="IPR040946">
    <property type="entry name" value="CBM46"/>
</dbReference>
<feature type="domain" description="Glycoside hydrolase family 5" evidence="10">
    <location>
        <begin position="56"/>
        <end position="334"/>
    </location>
</feature>
<evidence type="ECO:0000259" key="12">
    <source>
        <dbReference type="Pfam" id="PF18448"/>
    </source>
</evidence>
<evidence type="ECO:0000256" key="5">
    <source>
        <dbReference type="ARBA" id="ARBA00023277"/>
    </source>
</evidence>
<dbReference type="Pfam" id="PF18448">
    <property type="entry name" value="CBM46"/>
    <property type="match status" value="1"/>
</dbReference>
<dbReference type="PANTHER" id="PTHR31297">
    <property type="entry name" value="GLUCAN ENDO-1,6-BETA-GLUCOSIDASE B"/>
    <property type="match status" value="1"/>
</dbReference>
<dbReference type="Pfam" id="PF03442">
    <property type="entry name" value="CBM_X2"/>
    <property type="match status" value="1"/>
</dbReference>
<dbReference type="InterPro" id="IPR016282">
    <property type="entry name" value="Glyco_hydro_5_endoGlcnase_B"/>
</dbReference>
<keyword evidence="2 9" id="KW-0732">Signal</keyword>
<dbReference type="RefSeq" id="WP_344100878.1">
    <property type="nucleotide sequence ID" value="NZ_BAAANL010000002.1"/>
</dbReference>
<comment type="similarity">
    <text evidence="1 8">Belongs to the glycosyl hydrolase 5 (cellulase A) family.</text>
</comment>
<evidence type="ECO:0000259" key="10">
    <source>
        <dbReference type="Pfam" id="PF00150"/>
    </source>
</evidence>
<feature type="domain" description="Carbohydrate binding X2" evidence="11">
    <location>
        <begin position="363"/>
        <end position="448"/>
    </location>
</feature>
<dbReference type="InterPro" id="IPR017853">
    <property type="entry name" value="GH"/>
</dbReference>
<dbReference type="SUPFAM" id="SSF51445">
    <property type="entry name" value="(Trans)glycosidases"/>
    <property type="match status" value="1"/>
</dbReference>
<dbReference type="PIRSF" id="PIRSF001043">
    <property type="entry name" value="Endoglucanase_B"/>
    <property type="match status" value="1"/>
</dbReference>
<evidence type="ECO:0000256" key="3">
    <source>
        <dbReference type="ARBA" id="ARBA00022801"/>
    </source>
</evidence>
<accession>A0ABN2NBK9</accession>
<feature type="domain" description="Endoglucanase B carbohydrate binding" evidence="12">
    <location>
        <begin position="453"/>
        <end position="556"/>
    </location>
</feature>
<evidence type="ECO:0000313" key="13">
    <source>
        <dbReference type="EMBL" id="GAA1857450.1"/>
    </source>
</evidence>
<evidence type="ECO:0000256" key="4">
    <source>
        <dbReference type="ARBA" id="ARBA00023001"/>
    </source>
</evidence>
<dbReference type="InterPro" id="IPR001547">
    <property type="entry name" value="Glyco_hydro_5"/>
</dbReference>
<evidence type="ECO:0000313" key="14">
    <source>
        <dbReference type="Proteomes" id="UP001501094"/>
    </source>
</evidence>
<dbReference type="Gene3D" id="2.60.40.10">
    <property type="entry name" value="Immunoglobulins"/>
    <property type="match status" value="1"/>
</dbReference>
<proteinExistence type="inferred from homology"/>
<dbReference type="PANTHER" id="PTHR31297:SF41">
    <property type="entry name" value="ENDOGLUCANASE, PUTATIVE (AFU_ORTHOLOGUE AFUA_5G01830)-RELATED"/>
    <property type="match status" value="1"/>
</dbReference>
<evidence type="ECO:0000256" key="6">
    <source>
        <dbReference type="ARBA" id="ARBA00023295"/>
    </source>
</evidence>
<keyword evidence="5" id="KW-0119">Carbohydrate metabolism</keyword>
<evidence type="ECO:0000256" key="1">
    <source>
        <dbReference type="ARBA" id="ARBA00005641"/>
    </source>
</evidence>
<evidence type="ECO:0000259" key="11">
    <source>
        <dbReference type="Pfam" id="PF03442"/>
    </source>
</evidence>
<evidence type="ECO:0000256" key="9">
    <source>
        <dbReference type="SAM" id="SignalP"/>
    </source>
</evidence>
<dbReference type="Pfam" id="PF00150">
    <property type="entry name" value="Cellulase"/>
    <property type="match status" value="1"/>
</dbReference>
<dbReference type="InterPro" id="IPR050386">
    <property type="entry name" value="Glycosyl_hydrolase_5"/>
</dbReference>
<dbReference type="SUPFAM" id="SSF81296">
    <property type="entry name" value="E set domains"/>
    <property type="match status" value="1"/>
</dbReference>
<evidence type="ECO:0000256" key="7">
    <source>
        <dbReference type="ARBA" id="ARBA00023326"/>
    </source>
</evidence>
<keyword evidence="3 8" id="KW-0378">Hydrolase</keyword>
<keyword evidence="14" id="KW-1185">Reference proteome</keyword>
<dbReference type="InterPro" id="IPR013783">
    <property type="entry name" value="Ig-like_fold"/>
</dbReference>
<sequence>MVAVAVAGLALLAGSVAPATAQPAARHAPASAADVVAAMQPGWNLGNTLDALGPDETAWGNPRVTRQLLDEIEDQGFRSVRIPVSWGQHQGGAPGYAVDPVWMDRVEEVVDLALDEDLMVLLNIHHDSWTWANAMPAEHDAVVAQYDALWEQIAERFRDHPREVLFESINEPQFAGVDDATSYTLLDELNTRFHEIVRASGGGNADRVLVLPTLHTNADQGRLDALNATFDELADPNLAATVHFYGYWPFSVNVAGGFRFDATARADADGTFQRVHDSFTARGIPVILGEFGLLGFDRHTGTIEQGEKLKFFEYTGNLARTTDVTTMLWDNGQHFDRTAFTWRDKELFAYLSTSWVRRSGTASSDLVFVDADGAATARTVTLEPHGTSFRGVYEGPRALRAGRDYTRSGDTLTLSAALLGRLAGSGATGERATLRVKYSSGLPWKLHVIRFGTPELGAAQGTTDGFAIPTSFDGDRLATMEARYADDGTNAGPHNWTSYKEYDVAFTPDEANGAIILRPAFFNEVADARPVRLTFHFWSGEKVSYTVTREGTAVSGAAG</sequence>
<dbReference type="Gene3D" id="3.20.20.80">
    <property type="entry name" value="Glycosidases"/>
    <property type="match status" value="1"/>
</dbReference>
<reference evidence="13 14" key="1">
    <citation type="journal article" date="2019" name="Int. J. Syst. Evol. Microbiol.">
        <title>The Global Catalogue of Microorganisms (GCM) 10K type strain sequencing project: providing services to taxonomists for standard genome sequencing and annotation.</title>
        <authorList>
            <consortium name="The Broad Institute Genomics Platform"/>
            <consortium name="The Broad Institute Genome Sequencing Center for Infectious Disease"/>
            <person name="Wu L."/>
            <person name="Ma J."/>
        </authorList>
    </citation>
    <scope>NUCLEOTIDE SEQUENCE [LARGE SCALE GENOMIC DNA]</scope>
    <source>
        <strain evidence="13 14">JCM 14326</strain>
    </source>
</reference>
<keyword evidence="6 8" id="KW-0326">Glycosidase</keyword>
<evidence type="ECO:0000256" key="8">
    <source>
        <dbReference type="RuleBase" id="RU361153"/>
    </source>
</evidence>
<dbReference type="Proteomes" id="UP001501094">
    <property type="component" value="Unassembled WGS sequence"/>
</dbReference>
<protein>
    <submittedName>
        <fullName evidence="13">Cellulase family glycosylhydrolase</fullName>
    </submittedName>
</protein>
<evidence type="ECO:0000256" key="2">
    <source>
        <dbReference type="ARBA" id="ARBA00022729"/>
    </source>
</evidence>
<gene>
    <name evidence="13" type="ORF">GCM10009751_13540</name>
</gene>
<organism evidence="13 14">
    <name type="scientific">Myceligenerans crystallogenes</name>
    <dbReference type="NCBI Taxonomy" id="316335"/>
    <lineage>
        <taxon>Bacteria</taxon>
        <taxon>Bacillati</taxon>
        <taxon>Actinomycetota</taxon>
        <taxon>Actinomycetes</taxon>
        <taxon>Micrococcales</taxon>
        <taxon>Promicromonosporaceae</taxon>
        <taxon>Myceligenerans</taxon>
    </lineage>
</organism>
<comment type="caution">
    <text evidence="13">The sequence shown here is derived from an EMBL/GenBank/DDBJ whole genome shotgun (WGS) entry which is preliminary data.</text>
</comment>
<dbReference type="InterPro" id="IPR005102">
    <property type="entry name" value="Carbo-bd_X2"/>
</dbReference>
<feature type="chain" id="PRO_5046850101" evidence="9">
    <location>
        <begin position="22"/>
        <end position="559"/>
    </location>
</feature>
<dbReference type="InterPro" id="IPR014756">
    <property type="entry name" value="Ig_E-set"/>
</dbReference>
<name>A0ABN2NBK9_9MICO</name>
<feature type="signal peptide" evidence="9">
    <location>
        <begin position="1"/>
        <end position="21"/>
    </location>
</feature>
<keyword evidence="4" id="KW-0136">Cellulose degradation</keyword>
<dbReference type="EMBL" id="BAAANL010000002">
    <property type="protein sequence ID" value="GAA1857450.1"/>
    <property type="molecule type" value="Genomic_DNA"/>
</dbReference>